<dbReference type="AlphaFoldDB" id="A0AAW1NWX2"/>
<feature type="compositionally biased region" description="Polar residues" evidence="6">
    <location>
        <begin position="1"/>
        <end position="12"/>
    </location>
</feature>
<proteinExistence type="inferred from homology"/>
<dbReference type="GO" id="GO:0005886">
    <property type="term" value="C:plasma membrane"/>
    <property type="evidence" value="ECO:0007669"/>
    <property type="project" value="TreeGrafter"/>
</dbReference>
<dbReference type="GO" id="GO:0071422">
    <property type="term" value="P:succinate transmembrane transport"/>
    <property type="evidence" value="ECO:0007669"/>
    <property type="project" value="TreeGrafter"/>
</dbReference>
<dbReference type="NCBIfam" id="NF038013">
    <property type="entry name" value="AceTr_1"/>
    <property type="match status" value="1"/>
</dbReference>
<dbReference type="PANTHER" id="PTHR30178:SF3">
    <property type="entry name" value="SUCCINATE-ACETATE_PROTON SYMPORTER SATP"/>
    <property type="match status" value="1"/>
</dbReference>
<feature type="transmembrane region" description="Helical" evidence="7">
    <location>
        <begin position="90"/>
        <end position="112"/>
    </location>
</feature>
<feature type="transmembrane region" description="Helical" evidence="7">
    <location>
        <begin position="59"/>
        <end position="78"/>
    </location>
</feature>
<gene>
    <name evidence="8" type="ORF">WJX73_006609</name>
</gene>
<evidence type="ECO:0000256" key="5">
    <source>
        <dbReference type="ARBA" id="ARBA00023136"/>
    </source>
</evidence>
<feature type="transmembrane region" description="Helical" evidence="7">
    <location>
        <begin position="156"/>
        <end position="183"/>
    </location>
</feature>
<dbReference type="PANTHER" id="PTHR30178">
    <property type="entry name" value="INNER MEMBRANE PROTEIN YAAH"/>
    <property type="match status" value="1"/>
</dbReference>
<evidence type="ECO:0000313" key="8">
    <source>
        <dbReference type="EMBL" id="KAK9797795.1"/>
    </source>
</evidence>
<dbReference type="GO" id="GO:0015360">
    <property type="term" value="F:acetate:proton symporter activity"/>
    <property type="evidence" value="ECO:0007669"/>
    <property type="project" value="TreeGrafter"/>
</dbReference>
<feature type="region of interest" description="Disordered" evidence="6">
    <location>
        <begin position="1"/>
        <end position="25"/>
    </location>
</feature>
<name>A0AAW1NWX2_9CHLO</name>
<comment type="subcellular location">
    <subcellularLocation>
        <location evidence="1">Membrane</location>
        <topology evidence="1">Multi-pass membrane protein</topology>
    </subcellularLocation>
</comment>
<evidence type="ECO:0000313" key="9">
    <source>
        <dbReference type="Proteomes" id="UP001465755"/>
    </source>
</evidence>
<sequence>MAHRTNGSNGVDTATRFDNVDPEKGAQEPLLGRIEKIESILSSPAYQPYRPHSTRVANAGPLGLFAFGYTTALLSCNYTKWTGSEGTTEFSYAFALMFGGLVQLLAGMWGIWRNNTFAGTAFSSYGAFWLGYGIYGILVSGKVLTGAEAEGEQAFLALWAIFTFCLFLQTFNINVALLLLFWFLTLAFALLSAGPNHPRVVKAGGYFGIAAAFMAFYTALAELTEEVYRRTILPVFILNVTTAQIPNQDARPDTL</sequence>
<keyword evidence="4 7" id="KW-1133">Transmembrane helix</keyword>
<evidence type="ECO:0000256" key="1">
    <source>
        <dbReference type="ARBA" id="ARBA00004141"/>
    </source>
</evidence>
<dbReference type="Pfam" id="PF01184">
    <property type="entry name" value="Gpr1_Fun34_YaaH"/>
    <property type="match status" value="1"/>
</dbReference>
<dbReference type="EMBL" id="JALJOQ010000104">
    <property type="protein sequence ID" value="KAK9797795.1"/>
    <property type="molecule type" value="Genomic_DNA"/>
</dbReference>
<comment type="caution">
    <text evidence="8">The sequence shown here is derived from an EMBL/GenBank/DDBJ whole genome shotgun (WGS) entry which is preliminary data.</text>
</comment>
<dbReference type="Proteomes" id="UP001465755">
    <property type="component" value="Unassembled WGS sequence"/>
</dbReference>
<reference evidence="8 9" key="1">
    <citation type="journal article" date="2024" name="Nat. Commun.">
        <title>Phylogenomics reveals the evolutionary origins of lichenization in chlorophyte algae.</title>
        <authorList>
            <person name="Puginier C."/>
            <person name="Libourel C."/>
            <person name="Otte J."/>
            <person name="Skaloud P."/>
            <person name="Haon M."/>
            <person name="Grisel S."/>
            <person name="Petersen M."/>
            <person name="Berrin J.G."/>
            <person name="Delaux P.M."/>
            <person name="Dal Grande F."/>
            <person name="Keller J."/>
        </authorList>
    </citation>
    <scope>NUCLEOTIDE SEQUENCE [LARGE SCALE GENOMIC DNA]</scope>
    <source>
        <strain evidence="8 9">SAG 2036</strain>
    </source>
</reference>
<keyword evidence="9" id="KW-1185">Reference proteome</keyword>
<feature type="transmembrane region" description="Helical" evidence="7">
    <location>
        <begin position="124"/>
        <end position="144"/>
    </location>
</feature>
<evidence type="ECO:0000256" key="4">
    <source>
        <dbReference type="ARBA" id="ARBA00022989"/>
    </source>
</evidence>
<accession>A0AAW1NWX2</accession>
<feature type="transmembrane region" description="Helical" evidence="7">
    <location>
        <begin position="203"/>
        <end position="220"/>
    </location>
</feature>
<organism evidence="8 9">
    <name type="scientific">Symbiochloris irregularis</name>
    <dbReference type="NCBI Taxonomy" id="706552"/>
    <lineage>
        <taxon>Eukaryota</taxon>
        <taxon>Viridiplantae</taxon>
        <taxon>Chlorophyta</taxon>
        <taxon>core chlorophytes</taxon>
        <taxon>Trebouxiophyceae</taxon>
        <taxon>Trebouxiales</taxon>
        <taxon>Trebouxiaceae</taxon>
        <taxon>Symbiochloris</taxon>
    </lineage>
</organism>
<keyword evidence="3 7" id="KW-0812">Transmembrane</keyword>
<keyword evidence="5 7" id="KW-0472">Membrane</keyword>
<protein>
    <submittedName>
        <fullName evidence="8">Uncharacterized protein</fullName>
    </submittedName>
</protein>
<dbReference type="InterPro" id="IPR000791">
    <property type="entry name" value="Gpr1/Fun34/SatP-like"/>
</dbReference>
<evidence type="ECO:0000256" key="2">
    <source>
        <dbReference type="ARBA" id="ARBA00005587"/>
    </source>
</evidence>
<evidence type="ECO:0000256" key="3">
    <source>
        <dbReference type="ARBA" id="ARBA00022692"/>
    </source>
</evidence>
<dbReference type="InterPro" id="IPR047623">
    <property type="entry name" value="SatP"/>
</dbReference>
<comment type="similarity">
    <text evidence="2">Belongs to the acetate uptake transporter (AceTr) (TC 2.A.96) family.</text>
</comment>
<evidence type="ECO:0000256" key="6">
    <source>
        <dbReference type="SAM" id="MobiDB-lite"/>
    </source>
</evidence>
<evidence type="ECO:0000256" key="7">
    <source>
        <dbReference type="SAM" id="Phobius"/>
    </source>
</evidence>